<dbReference type="AlphaFoldDB" id="A0A835HZQ9"/>
<dbReference type="Proteomes" id="UP000631114">
    <property type="component" value="Unassembled WGS sequence"/>
</dbReference>
<protein>
    <recommendedName>
        <fullName evidence="4">Secreted protein</fullName>
    </recommendedName>
</protein>
<name>A0A835HZQ9_9MAGN</name>
<keyword evidence="1" id="KW-0732">Signal</keyword>
<reference evidence="2 3" key="1">
    <citation type="submission" date="2020-10" db="EMBL/GenBank/DDBJ databases">
        <title>The Coptis chinensis genome and diversification of protoberbering-type alkaloids.</title>
        <authorList>
            <person name="Wang B."/>
            <person name="Shu S."/>
            <person name="Song C."/>
            <person name="Liu Y."/>
        </authorList>
    </citation>
    <scope>NUCLEOTIDE SEQUENCE [LARGE SCALE GENOMIC DNA]</scope>
    <source>
        <strain evidence="2">HL-2020</strain>
        <tissue evidence="2">Leaf</tissue>
    </source>
</reference>
<evidence type="ECO:0000313" key="3">
    <source>
        <dbReference type="Proteomes" id="UP000631114"/>
    </source>
</evidence>
<feature type="chain" id="PRO_5032815544" description="Secreted protein" evidence="1">
    <location>
        <begin position="26"/>
        <end position="112"/>
    </location>
</feature>
<organism evidence="2 3">
    <name type="scientific">Coptis chinensis</name>
    <dbReference type="NCBI Taxonomy" id="261450"/>
    <lineage>
        <taxon>Eukaryota</taxon>
        <taxon>Viridiplantae</taxon>
        <taxon>Streptophyta</taxon>
        <taxon>Embryophyta</taxon>
        <taxon>Tracheophyta</taxon>
        <taxon>Spermatophyta</taxon>
        <taxon>Magnoliopsida</taxon>
        <taxon>Ranunculales</taxon>
        <taxon>Ranunculaceae</taxon>
        <taxon>Coptidoideae</taxon>
        <taxon>Coptis</taxon>
    </lineage>
</organism>
<sequence length="112" mass="12287">MFGKPFGRCDLTLFLSAFFVATVMHGRTLRGCDCVNAIRVMGKNLHGCASWAATGHVQAATMVIRESVEPLWEEHRPPGITSLKFNKLSLGCVVPKIEGMFQYGLLPYGSVL</sequence>
<proteinExistence type="predicted"/>
<keyword evidence="3" id="KW-1185">Reference proteome</keyword>
<evidence type="ECO:0000313" key="2">
    <source>
        <dbReference type="EMBL" id="KAF9607353.1"/>
    </source>
</evidence>
<feature type="signal peptide" evidence="1">
    <location>
        <begin position="1"/>
        <end position="25"/>
    </location>
</feature>
<comment type="caution">
    <text evidence="2">The sequence shown here is derived from an EMBL/GenBank/DDBJ whole genome shotgun (WGS) entry which is preliminary data.</text>
</comment>
<dbReference type="EMBL" id="JADFTS010000005">
    <property type="protein sequence ID" value="KAF9607353.1"/>
    <property type="molecule type" value="Genomic_DNA"/>
</dbReference>
<dbReference type="OrthoDB" id="67700at2759"/>
<evidence type="ECO:0008006" key="4">
    <source>
        <dbReference type="Google" id="ProtNLM"/>
    </source>
</evidence>
<evidence type="ECO:0000256" key="1">
    <source>
        <dbReference type="SAM" id="SignalP"/>
    </source>
</evidence>
<accession>A0A835HZQ9</accession>
<gene>
    <name evidence="2" type="ORF">IFM89_033941</name>
</gene>